<accession>A0ABY8REX9</accession>
<name>A0ABY8REX9_9FLAO</name>
<dbReference type="EMBL" id="CP124855">
    <property type="protein sequence ID" value="WHF52532.1"/>
    <property type="molecule type" value="Genomic_DNA"/>
</dbReference>
<organism evidence="1 2">
    <name type="scientific">Chryseobacterium gotjawalense</name>
    <dbReference type="NCBI Taxonomy" id="3042315"/>
    <lineage>
        <taxon>Bacteria</taxon>
        <taxon>Pseudomonadati</taxon>
        <taxon>Bacteroidota</taxon>
        <taxon>Flavobacteriia</taxon>
        <taxon>Flavobacteriales</taxon>
        <taxon>Weeksellaceae</taxon>
        <taxon>Chryseobacterium group</taxon>
        <taxon>Chryseobacterium</taxon>
    </lineage>
</organism>
<evidence type="ECO:0000313" key="2">
    <source>
        <dbReference type="Proteomes" id="UP001241656"/>
    </source>
</evidence>
<gene>
    <name evidence="1" type="ORF">QGN23_04440</name>
</gene>
<evidence type="ECO:0000313" key="1">
    <source>
        <dbReference type="EMBL" id="WHF52532.1"/>
    </source>
</evidence>
<dbReference type="InterPro" id="IPR013320">
    <property type="entry name" value="ConA-like_dom_sf"/>
</dbReference>
<dbReference type="Gene3D" id="2.60.120.200">
    <property type="match status" value="2"/>
</dbReference>
<proteinExistence type="predicted"/>
<sequence>MRKLIFVLLLVFVKGLSQGVLPVSRYKVHQVNQVNQPVLDVISTGSTFAYSLRKLRSSYTGYAIRIRNINNNSTADIFFDKNDGVSNVSNAVIVTPGTSPYSVGQTVPLSTFRETSNLSVEIWYNQNVSGFNAIQNTVANQPFLNFSAGSGFLPALLFSGTNSANSRFLVVQGNISEICPGGLGSFLLVTKPTANAVQGSFGYINSSTNWRWSFHFNWNDGNLYFDAAELCCQGNRNLNNNANLNLWKQYSFVRDATTKSVRTNTIARMNNSSSIQATSSPGFGFGIGIYMENSAPGNITGYQGAISEVIMFEKALSNQEIIPLEHNQMDYWKIY</sequence>
<dbReference type="Proteomes" id="UP001241656">
    <property type="component" value="Chromosome"/>
</dbReference>
<dbReference type="RefSeq" id="WP_282905814.1">
    <property type="nucleotide sequence ID" value="NZ_CP124855.1"/>
</dbReference>
<keyword evidence="2" id="KW-1185">Reference proteome</keyword>
<dbReference type="SUPFAM" id="SSF49899">
    <property type="entry name" value="Concanavalin A-like lectins/glucanases"/>
    <property type="match status" value="1"/>
</dbReference>
<reference evidence="1 2" key="1">
    <citation type="submission" date="2023-05" db="EMBL/GenBank/DDBJ databases">
        <title>Genomic insight into Chryseobacterium sp. wdc7 isolated forest soil (Gotjawal).</title>
        <authorList>
            <person name="Park S.-J."/>
        </authorList>
    </citation>
    <scope>NUCLEOTIDE SEQUENCE [LARGE SCALE GENOMIC DNA]</scope>
    <source>
        <strain evidence="2">wdc7</strain>
    </source>
</reference>
<protein>
    <submittedName>
        <fullName evidence="1">Uncharacterized protein</fullName>
    </submittedName>
</protein>